<organism evidence="2 3">
    <name type="scientific">Ciona savignyi</name>
    <name type="common">Pacific transparent sea squirt</name>
    <dbReference type="NCBI Taxonomy" id="51511"/>
    <lineage>
        <taxon>Eukaryota</taxon>
        <taxon>Metazoa</taxon>
        <taxon>Chordata</taxon>
        <taxon>Tunicata</taxon>
        <taxon>Ascidiacea</taxon>
        <taxon>Phlebobranchia</taxon>
        <taxon>Cionidae</taxon>
        <taxon>Ciona</taxon>
    </lineage>
</organism>
<evidence type="ECO:0000259" key="1">
    <source>
        <dbReference type="PROSITE" id="PS50191"/>
    </source>
</evidence>
<dbReference type="OMA" id="YFRANIH"/>
<evidence type="ECO:0000313" key="2">
    <source>
        <dbReference type="Ensembl" id="ENSCSAVP00000010523.1"/>
    </source>
</evidence>
<evidence type="ECO:0000313" key="3">
    <source>
        <dbReference type="Proteomes" id="UP000007875"/>
    </source>
</evidence>
<dbReference type="GO" id="GO:0012505">
    <property type="term" value="C:endomembrane system"/>
    <property type="evidence" value="ECO:0007669"/>
    <property type="project" value="TreeGrafter"/>
</dbReference>
<reference evidence="2" key="3">
    <citation type="submission" date="2025-09" db="UniProtKB">
        <authorList>
            <consortium name="Ensembl"/>
        </authorList>
    </citation>
    <scope>IDENTIFICATION</scope>
</reference>
<dbReference type="GO" id="GO:0140284">
    <property type="term" value="C:endoplasmic reticulum-endosome membrane contact site"/>
    <property type="evidence" value="ECO:0007669"/>
    <property type="project" value="TreeGrafter"/>
</dbReference>
<dbReference type="CDD" id="cd00170">
    <property type="entry name" value="SEC14"/>
    <property type="match status" value="1"/>
</dbReference>
<reference evidence="2" key="2">
    <citation type="submission" date="2025-08" db="UniProtKB">
        <authorList>
            <consortium name="Ensembl"/>
        </authorList>
    </citation>
    <scope>IDENTIFICATION</scope>
</reference>
<feature type="domain" description="CRAL-TRIO" evidence="1">
    <location>
        <begin position="98"/>
        <end position="238"/>
    </location>
</feature>
<dbReference type="PROSITE" id="PS50191">
    <property type="entry name" value="CRAL_TRIO"/>
    <property type="match status" value="1"/>
</dbReference>
<dbReference type="InterPro" id="IPR036865">
    <property type="entry name" value="CRAL-TRIO_dom_sf"/>
</dbReference>
<dbReference type="InParanoid" id="H2YYW2"/>
<dbReference type="PANTHER" id="PTHR46384">
    <property type="entry name" value="MOTILE SPERM DOMAIN-CONTAINING PROTEIN 2"/>
    <property type="match status" value="1"/>
</dbReference>
<name>H2YYW2_CIOSA</name>
<dbReference type="InterPro" id="IPR001251">
    <property type="entry name" value="CRAL-TRIO_dom"/>
</dbReference>
<proteinExistence type="predicted"/>
<accession>H2YYW2</accession>
<dbReference type="PANTHER" id="PTHR46384:SF1">
    <property type="entry name" value="MOTILE SPERM DOMAIN-CONTAINING PROTEIN 2"/>
    <property type="match status" value="1"/>
</dbReference>
<dbReference type="Proteomes" id="UP000007875">
    <property type="component" value="Unassembled WGS sequence"/>
</dbReference>
<dbReference type="Pfam" id="PF00650">
    <property type="entry name" value="CRAL_TRIO"/>
    <property type="match status" value="1"/>
</dbReference>
<dbReference type="AlphaFoldDB" id="H2YYW2"/>
<dbReference type="Gene3D" id="3.40.525.10">
    <property type="entry name" value="CRAL-TRIO lipid binding domain"/>
    <property type="match status" value="1"/>
</dbReference>
<reference evidence="3" key="1">
    <citation type="submission" date="2003-08" db="EMBL/GenBank/DDBJ databases">
        <authorList>
            <person name="Birren B."/>
            <person name="Nusbaum C."/>
            <person name="Abebe A."/>
            <person name="Abouelleil A."/>
            <person name="Adekoya E."/>
            <person name="Ait-zahra M."/>
            <person name="Allen N."/>
            <person name="Allen T."/>
            <person name="An P."/>
            <person name="Anderson M."/>
            <person name="Anderson S."/>
            <person name="Arachchi H."/>
            <person name="Armbruster J."/>
            <person name="Bachantsang P."/>
            <person name="Baldwin J."/>
            <person name="Barry A."/>
            <person name="Bayul T."/>
            <person name="Blitshsteyn B."/>
            <person name="Bloom T."/>
            <person name="Blye J."/>
            <person name="Boguslavskiy L."/>
            <person name="Borowsky M."/>
            <person name="Boukhgalter B."/>
            <person name="Brunache A."/>
            <person name="Butler J."/>
            <person name="Calixte N."/>
            <person name="Calvo S."/>
            <person name="Camarata J."/>
            <person name="Campo K."/>
            <person name="Chang J."/>
            <person name="Cheshatsang Y."/>
            <person name="Citroen M."/>
            <person name="Collymore A."/>
            <person name="Considine T."/>
            <person name="Cook A."/>
            <person name="Cooke P."/>
            <person name="Corum B."/>
            <person name="Cuomo C."/>
            <person name="David R."/>
            <person name="Dawoe T."/>
            <person name="Degray S."/>
            <person name="Dodge S."/>
            <person name="Dooley K."/>
            <person name="Dorje P."/>
            <person name="Dorjee K."/>
            <person name="Dorris L."/>
            <person name="Duffey N."/>
            <person name="Dupes A."/>
            <person name="Elkins T."/>
            <person name="Engels R."/>
            <person name="Erickson J."/>
            <person name="Farina A."/>
            <person name="Faro S."/>
            <person name="Ferreira P."/>
            <person name="Fischer H."/>
            <person name="Fitzgerald M."/>
            <person name="Foley K."/>
            <person name="Gage D."/>
            <person name="Galagan J."/>
            <person name="Gearin G."/>
            <person name="Gnerre S."/>
            <person name="Gnirke A."/>
            <person name="Goyette A."/>
            <person name="Graham J."/>
            <person name="Grandbois E."/>
            <person name="Gyaltsen K."/>
            <person name="Hafez N."/>
            <person name="Hagopian D."/>
            <person name="Hagos B."/>
            <person name="Hall J."/>
            <person name="Hatcher B."/>
            <person name="Heller A."/>
            <person name="Higgins H."/>
            <person name="Honan T."/>
            <person name="Horn A."/>
            <person name="Houde N."/>
            <person name="Hughes L."/>
            <person name="Hulme W."/>
            <person name="Husby E."/>
            <person name="Iliev I."/>
            <person name="Jaffe D."/>
            <person name="Jones C."/>
            <person name="Kamal M."/>
            <person name="Kamat A."/>
            <person name="Kamvysselis M."/>
            <person name="Karlsson E."/>
            <person name="Kells C."/>
            <person name="Kieu A."/>
            <person name="Kisner P."/>
            <person name="Kodira C."/>
            <person name="Kulbokas E."/>
            <person name="Labutti K."/>
            <person name="Lama D."/>
            <person name="Landers T."/>
            <person name="Leger J."/>
            <person name="Levine S."/>
            <person name="Lewis D."/>
            <person name="Lewis T."/>
            <person name="Lindblad-toh K."/>
            <person name="Liu X."/>
            <person name="Lokyitsang T."/>
            <person name="Lokyitsang Y."/>
            <person name="Lucien O."/>
            <person name="Lui A."/>
            <person name="Ma L.J."/>
            <person name="Mabbitt R."/>
            <person name="Macdonald J."/>
            <person name="Maclean C."/>
            <person name="Major J."/>
            <person name="Manning J."/>
            <person name="Marabella R."/>
            <person name="Maru K."/>
            <person name="Matthews C."/>
            <person name="Mauceli E."/>
            <person name="Mccarthy M."/>
            <person name="Mcdonough S."/>
            <person name="Mcghee T."/>
            <person name="Meldrim J."/>
            <person name="Meneus L."/>
            <person name="Mesirov J."/>
            <person name="Mihalev A."/>
            <person name="Mihova T."/>
            <person name="Mikkelsen T."/>
            <person name="Mlenga V."/>
            <person name="Moru K."/>
            <person name="Mozes J."/>
            <person name="Mulrain L."/>
            <person name="Munson G."/>
            <person name="Naylor J."/>
            <person name="Newes C."/>
            <person name="Nguyen C."/>
            <person name="Nguyen N."/>
            <person name="Nguyen T."/>
            <person name="Nicol R."/>
            <person name="Nielsen C."/>
            <person name="Nizzari M."/>
            <person name="Norbu C."/>
            <person name="Norbu N."/>
            <person name="O'donnell P."/>
            <person name="Okoawo O."/>
            <person name="O'leary S."/>
            <person name="Omotosho B."/>
            <person name="O'neill K."/>
            <person name="Osman S."/>
            <person name="Parker S."/>
            <person name="Perrin D."/>
            <person name="Phunkhang P."/>
            <person name="Piqani B."/>
            <person name="Purcell S."/>
            <person name="Rachupka T."/>
            <person name="Ramasamy U."/>
            <person name="Rameau R."/>
            <person name="Ray V."/>
            <person name="Raymond C."/>
            <person name="Retta R."/>
            <person name="Richardson S."/>
            <person name="Rise C."/>
            <person name="Rodriguez J."/>
            <person name="Rogers J."/>
            <person name="Rogov P."/>
            <person name="Rutman M."/>
            <person name="Schupbach R."/>
            <person name="Seaman C."/>
            <person name="Settipalli S."/>
            <person name="Sharpe T."/>
            <person name="Sheridan J."/>
            <person name="Sherpa N."/>
            <person name="Shi J."/>
            <person name="Smirnov S."/>
            <person name="Smith C."/>
            <person name="Sougnez C."/>
            <person name="Spencer B."/>
            <person name="Stalker J."/>
            <person name="Stange-thomann N."/>
            <person name="Stavropoulos S."/>
            <person name="Stetson K."/>
            <person name="Stone C."/>
            <person name="Stone S."/>
            <person name="Stubbs M."/>
            <person name="Talamas J."/>
            <person name="Tchuinga P."/>
            <person name="Tenzing P."/>
            <person name="Tesfaye S."/>
            <person name="Theodore J."/>
            <person name="Thoulutsang Y."/>
            <person name="Topham K."/>
            <person name="Towey S."/>
            <person name="Tsamla T."/>
            <person name="Tsomo N."/>
            <person name="Vallee D."/>
            <person name="Vassiliev H."/>
            <person name="Venkataraman V."/>
            <person name="Vinson J."/>
            <person name="Vo A."/>
            <person name="Wade C."/>
            <person name="Wang S."/>
            <person name="Wangchuk T."/>
            <person name="Wangdi T."/>
            <person name="Whittaker C."/>
            <person name="Wilkinson J."/>
            <person name="Wu Y."/>
            <person name="Wyman D."/>
            <person name="Yadav S."/>
            <person name="Yang S."/>
            <person name="Yang X."/>
            <person name="Yeager S."/>
            <person name="Yee E."/>
            <person name="Young G."/>
            <person name="Zainoun J."/>
            <person name="Zembeck L."/>
            <person name="Zimmer A."/>
            <person name="Zody M."/>
            <person name="Lander E."/>
        </authorList>
    </citation>
    <scope>NUCLEOTIDE SEQUENCE [LARGE SCALE GENOMIC DNA]</scope>
</reference>
<keyword evidence="3" id="KW-1185">Reference proteome</keyword>
<dbReference type="InterPro" id="IPR053012">
    <property type="entry name" value="ER-organelle_contact"/>
</dbReference>
<dbReference type="GeneTree" id="ENSGT00390000016713"/>
<protein>
    <recommendedName>
        <fullName evidence="1">CRAL-TRIO domain-containing protein</fullName>
    </recommendedName>
</protein>
<sequence length="249" mass="28348">MDNSKIDIVDKDKLDEARLGFQTALKELSSADYDQRDVDSFMNDDMFTSYYCLWAKTIPAEAVKLAVKSFKLRKVNGIHDLTPESVGMDTMKKGYVFLLGRDLNGSRVLHMRTGSMQKKDKEVNQKLLLYWLARIHKAEPGKRITFIMDTTGTGLMNSDMSFVTFIIDCFATYFPGLLARNIVYNLPGVLNAMWKLVSKMLSPEQREVTILCGKSEITKYIDLDNLPEEMGGKKTFQYSYPPFPDDIAS</sequence>
<dbReference type="eggNOG" id="KOG1471">
    <property type="taxonomic scope" value="Eukaryota"/>
</dbReference>
<dbReference type="STRING" id="51511.ENSCSAVP00000010523"/>
<dbReference type="SMART" id="SM00516">
    <property type="entry name" value="SEC14"/>
    <property type="match status" value="1"/>
</dbReference>
<dbReference type="Ensembl" id="ENSCSAVT00000010650.1">
    <property type="protein sequence ID" value="ENSCSAVP00000010523.1"/>
    <property type="gene ID" value="ENSCSAVG00000006192.1"/>
</dbReference>
<dbReference type="HOGENOM" id="CLU_014001_7_1_1"/>
<dbReference type="SUPFAM" id="SSF52087">
    <property type="entry name" value="CRAL/TRIO domain"/>
    <property type="match status" value="1"/>
</dbReference>